<accession>A0A7R9ZIN9</accession>
<dbReference type="SUPFAM" id="SSF81606">
    <property type="entry name" value="PP2C-like"/>
    <property type="match status" value="1"/>
</dbReference>
<dbReference type="PROSITE" id="PS51746">
    <property type="entry name" value="PPM_2"/>
    <property type="match status" value="1"/>
</dbReference>
<protein>
    <recommendedName>
        <fullName evidence="1">PPM-type phosphatase domain-containing protein</fullName>
    </recommendedName>
</protein>
<gene>
    <name evidence="2" type="ORF">CAUS1442_LOCUS2051</name>
</gene>
<dbReference type="EMBL" id="HBEF01003224">
    <property type="protein sequence ID" value="CAD8329953.1"/>
    <property type="molecule type" value="Transcribed_RNA"/>
</dbReference>
<dbReference type="Pfam" id="PF00481">
    <property type="entry name" value="PP2C"/>
    <property type="match status" value="1"/>
</dbReference>
<dbReference type="AlphaFoldDB" id="A0A7R9ZIN9"/>
<dbReference type="PANTHER" id="PTHR47992">
    <property type="entry name" value="PROTEIN PHOSPHATASE"/>
    <property type="match status" value="1"/>
</dbReference>
<dbReference type="InterPro" id="IPR001932">
    <property type="entry name" value="PPM-type_phosphatase-like_dom"/>
</dbReference>
<dbReference type="CDD" id="cd00143">
    <property type="entry name" value="PP2Cc"/>
    <property type="match status" value="1"/>
</dbReference>
<dbReference type="GO" id="GO:0004722">
    <property type="term" value="F:protein serine/threonine phosphatase activity"/>
    <property type="evidence" value="ECO:0007669"/>
    <property type="project" value="InterPro"/>
</dbReference>
<proteinExistence type="predicted"/>
<dbReference type="InterPro" id="IPR015655">
    <property type="entry name" value="PP2C"/>
</dbReference>
<evidence type="ECO:0000313" key="2">
    <source>
        <dbReference type="EMBL" id="CAD8329953.1"/>
    </source>
</evidence>
<organism evidence="2">
    <name type="scientific">Craspedostauros australis</name>
    <dbReference type="NCBI Taxonomy" id="1486917"/>
    <lineage>
        <taxon>Eukaryota</taxon>
        <taxon>Sar</taxon>
        <taxon>Stramenopiles</taxon>
        <taxon>Ochrophyta</taxon>
        <taxon>Bacillariophyta</taxon>
        <taxon>Bacillariophyceae</taxon>
        <taxon>Bacillariophycidae</taxon>
        <taxon>Naviculales</taxon>
        <taxon>Naviculaceae</taxon>
        <taxon>Craspedostauros</taxon>
    </lineage>
</organism>
<sequence>MGGFVSPPPEPGLSARVWLDSTCTQIGLAMARSIGDHAVKPIGVIAEPVVTQHKIHPDDEFMILATDGVWEFISSEEAVKVVSDNMHLGATKACQCLIEAAAARWHDEEGDYRDDITALVIRLQRLWDAETGKTKRKRETT</sequence>
<evidence type="ECO:0000259" key="1">
    <source>
        <dbReference type="PROSITE" id="PS51746"/>
    </source>
</evidence>
<dbReference type="InterPro" id="IPR036457">
    <property type="entry name" value="PPM-type-like_dom_sf"/>
</dbReference>
<feature type="domain" description="PPM-type phosphatase" evidence="1">
    <location>
        <begin position="1"/>
        <end position="123"/>
    </location>
</feature>
<reference evidence="2" key="1">
    <citation type="submission" date="2021-01" db="EMBL/GenBank/DDBJ databases">
        <authorList>
            <person name="Corre E."/>
            <person name="Pelletier E."/>
            <person name="Niang G."/>
            <person name="Scheremetjew M."/>
            <person name="Finn R."/>
            <person name="Kale V."/>
            <person name="Holt S."/>
            <person name="Cochrane G."/>
            <person name="Meng A."/>
            <person name="Brown T."/>
            <person name="Cohen L."/>
        </authorList>
    </citation>
    <scope>NUCLEOTIDE SEQUENCE</scope>
    <source>
        <strain evidence="2">CCMP3328</strain>
    </source>
</reference>
<dbReference type="Gene3D" id="3.60.40.10">
    <property type="entry name" value="PPM-type phosphatase domain"/>
    <property type="match status" value="1"/>
</dbReference>
<name>A0A7R9ZIN9_9STRA</name>